<sequence>MFSFLRRYWPSSLRLQLMLVLLPIVGLPIIATGYVLREHAHEAFLQEKQEHLQGINALLAQHLKDAGGYGGLAAAKGGAALSRDAAIDLLNSRLRDYCDQVAQAFPGVGVGYFHLGLNAIITYGPSAQYAKTVGMTIPPEHPGWKVMRSGTPMTVSGGQVRGNIMNAMLPIVEDGTVVGYIWANEFVDAIERQAGSMRFAVQTMTLVGFGLSLVVMFFVIAQLTSNLEKIKSGLLRLRFDLGTPIAPIKGEIGEIVEAINGLARALLETRSMHHNILDSLADAVITVGPDNLVSYINPAGCDLFQCEAAEVVGKSYPALFRPDVNFSSPIVDTLQTGREHHGIELDYPLAHRTPRVLASTSLLFDGRGKPLGVVAIIRDVSERYALQRQVAQNERLALIGEMVAGIAHELRTPLTSIRGFVQYLQGSSDPAEWREYGGVIIREVDGLNRIVSELLDLVRPLPLHRLPTDFNALVEETVRLARESAGEAHIEFSLALDPALPPVEIDRGRIKQVLLNIFVNAVQAIGDAGIIRIRSVGEADQVRLIVSDSGCGIPEALRERIFDPFFSTKPSGTGLGMAIARRIVDGHQGRIEIDSVEGQGCSVTLVLPLAGETKEP</sequence>
<dbReference type="RefSeq" id="WP_143009946.1">
    <property type="nucleotide sequence ID" value="NZ_FNCY01000029.1"/>
</dbReference>
<dbReference type="Gene3D" id="3.30.450.20">
    <property type="entry name" value="PAS domain"/>
    <property type="match status" value="1"/>
</dbReference>
<evidence type="ECO:0000313" key="13">
    <source>
        <dbReference type="Proteomes" id="UP000198607"/>
    </source>
</evidence>
<evidence type="ECO:0000256" key="3">
    <source>
        <dbReference type="ARBA" id="ARBA00022553"/>
    </source>
</evidence>
<gene>
    <name evidence="12" type="ORF">SAMN05660652_04009</name>
</gene>
<evidence type="ECO:0000256" key="9">
    <source>
        <dbReference type="SAM" id="Phobius"/>
    </source>
</evidence>
<dbReference type="CDD" id="cd00082">
    <property type="entry name" value="HisKA"/>
    <property type="match status" value="1"/>
</dbReference>
<dbReference type="GO" id="GO:0005524">
    <property type="term" value="F:ATP binding"/>
    <property type="evidence" value="ECO:0007669"/>
    <property type="project" value="UniProtKB-KW"/>
</dbReference>
<feature type="domain" description="PAS" evidence="11">
    <location>
        <begin position="269"/>
        <end position="323"/>
    </location>
</feature>
<dbReference type="InterPro" id="IPR000014">
    <property type="entry name" value="PAS"/>
</dbReference>
<dbReference type="GO" id="GO:0006355">
    <property type="term" value="P:regulation of DNA-templated transcription"/>
    <property type="evidence" value="ECO:0007669"/>
    <property type="project" value="InterPro"/>
</dbReference>
<dbReference type="SUPFAM" id="SSF55785">
    <property type="entry name" value="PYP-like sensor domain (PAS domain)"/>
    <property type="match status" value="1"/>
</dbReference>
<evidence type="ECO:0000256" key="2">
    <source>
        <dbReference type="ARBA" id="ARBA00012438"/>
    </source>
</evidence>
<dbReference type="NCBIfam" id="TIGR00229">
    <property type="entry name" value="sensory_box"/>
    <property type="match status" value="1"/>
</dbReference>
<dbReference type="SUPFAM" id="SSF47384">
    <property type="entry name" value="Homodimeric domain of signal transducing histidine kinase"/>
    <property type="match status" value="1"/>
</dbReference>
<dbReference type="SMART" id="SM00388">
    <property type="entry name" value="HisKA"/>
    <property type="match status" value="1"/>
</dbReference>
<proteinExistence type="predicted"/>
<keyword evidence="8" id="KW-0902">Two-component regulatory system</keyword>
<dbReference type="STRING" id="83767.SAMN05660652_04009"/>
<organism evidence="12 13">
    <name type="scientific">Propionivibrio dicarboxylicus</name>
    <dbReference type="NCBI Taxonomy" id="83767"/>
    <lineage>
        <taxon>Bacteria</taxon>
        <taxon>Pseudomonadati</taxon>
        <taxon>Pseudomonadota</taxon>
        <taxon>Betaproteobacteria</taxon>
        <taxon>Rhodocyclales</taxon>
        <taxon>Rhodocyclaceae</taxon>
        <taxon>Propionivibrio</taxon>
    </lineage>
</organism>
<dbReference type="InterPro" id="IPR036097">
    <property type="entry name" value="HisK_dim/P_sf"/>
</dbReference>
<dbReference type="PROSITE" id="PS50112">
    <property type="entry name" value="PAS"/>
    <property type="match status" value="1"/>
</dbReference>
<dbReference type="PRINTS" id="PR00344">
    <property type="entry name" value="BCTRLSENSOR"/>
</dbReference>
<evidence type="ECO:0000256" key="6">
    <source>
        <dbReference type="ARBA" id="ARBA00022777"/>
    </source>
</evidence>
<keyword evidence="4" id="KW-0808">Transferase</keyword>
<dbReference type="SUPFAM" id="SSF55874">
    <property type="entry name" value="ATPase domain of HSP90 chaperone/DNA topoisomerase II/histidine kinase"/>
    <property type="match status" value="1"/>
</dbReference>
<dbReference type="GO" id="GO:0000155">
    <property type="term" value="F:phosphorelay sensor kinase activity"/>
    <property type="evidence" value="ECO:0007669"/>
    <property type="project" value="InterPro"/>
</dbReference>
<keyword evidence="6 12" id="KW-0418">Kinase</keyword>
<keyword evidence="9" id="KW-1133">Transmembrane helix</keyword>
<protein>
    <recommendedName>
        <fullName evidence="2">histidine kinase</fullName>
        <ecNumber evidence="2">2.7.13.3</ecNumber>
    </recommendedName>
</protein>
<dbReference type="InterPro" id="IPR036890">
    <property type="entry name" value="HATPase_C_sf"/>
</dbReference>
<dbReference type="SMART" id="SM00091">
    <property type="entry name" value="PAS"/>
    <property type="match status" value="1"/>
</dbReference>
<dbReference type="Gene3D" id="1.10.287.130">
    <property type="match status" value="1"/>
</dbReference>
<dbReference type="AlphaFoldDB" id="A0A1G8NA89"/>
<evidence type="ECO:0000256" key="5">
    <source>
        <dbReference type="ARBA" id="ARBA00022741"/>
    </source>
</evidence>
<evidence type="ECO:0000256" key="8">
    <source>
        <dbReference type="ARBA" id="ARBA00023012"/>
    </source>
</evidence>
<dbReference type="InterPro" id="IPR004358">
    <property type="entry name" value="Sig_transdc_His_kin-like_C"/>
</dbReference>
<evidence type="ECO:0000313" key="12">
    <source>
        <dbReference type="EMBL" id="SDI77088.1"/>
    </source>
</evidence>
<evidence type="ECO:0000256" key="4">
    <source>
        <dbReference type="ARBA" id="ARBA00022679"/>
    </source>
</evidence>
<dbReference type="Gene3D" id="3.30.565.10">
    <property type="entry name" value="Histidine kinase-like ATPase, C-terminal domain"/>
    <property type="match status" value="1"/>
</dbReference>
<dbReference type="Proteomes" id="UP000198607">
    <property type="component" value="Unassembled WGS sequence"/>
</dbReference>
<dbReference type="Pfam" id="PF02518">
    <property type="entry name" value="HATPase_c"/>
    <property type="match status" value="1"/>
</dbReference>
<feature type="transmembrane region" description="Helical" evidence="9">
    <location>
        <begin position="15"/>
        <end position="36"/>
    </location>
</feature>
<dbReference type="InterPro" id="IPR035965">
    <property type="entry name" value="PAS-like_dom_sf"/>
</dbReference>
<dbReference type="InterPro" id="IPR013767">
    <property type="entry name" value="PAS_fold"/>
</dbReference>
<dbReference type="PROSITE" id="PS50109">
    <property type="entry name" value="HIS_KIN"/>
    <property type="match status" value="1"/>
</dbReference>
<dbReference type="CDD" id="cd00130">
    <property type="entry name" value="PAS"/>
    <property type="match status" value="1"/>
</dbReference>
<dbReference type="InterPro" id="IPR003594">
    <property type="entry name" value="HATPase_dom"/>
</dbReference>
<evidence type="ECO:0000259" key="11">
    <source>
        <dbReference type="PROSITE" id="PS50112"/>
    </source>
</evidence>
<dbReference type="InterPro" id="IPR005467">
    <property type="entry name" value="His_kinase_dom"/>
</dbReference>
<comment type="catalytic activity">
    <reaction evidence="1">
        <text>ATP + protein L-histidine = ADP + protein N-phospho-L-histidine.</text>
        <dbReference type="EC" id="2.7.13.3"/>
    </reaction>
</comment>
<dbReference type="NCBIfam" id="NF008468">
    <property type="entry name" value="PRK11360.1"/>
    <property type="match status" value="1"/>
</dbReference>
<keyword evidence="9" id="KW-0472">Membrane</keyword>
<evidence type="ECO:0000256" key="7">
    <source>
        <dbReference type="ARBA" id="ARBA00022840"/>
    </source>
</evidence>
<dbReference type="PANTHER" id="PTHR43065:SF10">
    <property type="entry name" value="PEROXIDE STRESS-ACTIVATED HISTIDINE KINASE MAK3"/>
    <property type="match status" value="1"/>
</dbReference>
<accession>A0A1G8NA89</accession>
<keyword evidence="5" id="KW-0547">Nucleotide-binding</keyword>
<keyword evidence="3" id="KW-0597">Phosphoprotein</keyword>
<reference evidence="12 13" key="1">
    <citation type="submission" date="2016-10" db="EMBL/GenBank/DDBJ databases">
        <authorList>
            <person name="de Groot N.N."/>
        </authorList>
    </citation>
    <scope>NUCLEOTIDE SEQUENCE [LARGE SCALE GENOMIC DNA]</scope>
    <source>
        <strain evidence="12 13">DSM 5885</strain>
    </source>
</reference>
<keyword evidence="7" id="KW-0067">ATP-binding</keyword>
<dbReference type="EC" id="2.7.13.3" evidence="2"/>
<keyword evidence="13" id="KW-1185">Reference proteome</keyword>
<dbReference type="InterPro" id="IPR003661">
    <property type="entry name" value="HisK_dim/P_dom"/>
</dbReference>
<dbReference type="PANTHER" id="PTHR43065">
    <property type="entry name" value="SENSOR HISTIDINE KINASE"/>
    <property type="match status" value="1"/>
</dbReference>
<dbReference type="EMBL" id="FNCY01000029">
    <property type="protein sequence ID" value="SDI77088.1"/>
    <property type="molecule type" value="Genomic_DNA"/>
</dbReference>
<feature type="transmembrane region" description="Helical" evidence="9">
    <location>
        <begin position="199"/>
        <end position="221"/>
    </location>
</feature>
<dbReference type="OrthoDB" id="8559580at2"/>
<feature type="domain" description="Histidine kinase" evidence="10">
    <location>
        <begin position="405"/>
        <end position="611"/>
    </location>
</feature>
<dbReference type="Pfam" id="PF00989">
    <property type="entry name" value="PAS"/>
    <property type="match status" value="1"/>
</dbReference>
<keyword evidence="9" id="KW-0812">Transmembrane</keyword>
<name>A0A1G8NA89_9RHOO</name>
<evidence type="ECO:0000256" key="1">
    <source>
        <dbReference type="ARBA" id="ARBA00000085"/>
    </source>
</evidence>
<dbReference type="Pfam" id="PF00512">
    <property type="entry name" value="HisKA"/>
    <property type="match status" value="1"/>
</dbReference>
<dbReference type="SMART" id="SM00387">
    <property type="entry name" value="HATPase_c"/>
    <property type="match status" value="1"/>
</dbReference>
<evidence type="ECO:0000259" key="10">
    <source>
        <dbReference type="PROSITE" id="PS50109"/>
    </source>
</evidence>